<reference evidence="4" key="1">
    <citation type="journal article" date="2014" name="Nat. Commun.">
        <title>The emerging biofuel crop Camelina sativa retains a highly undifferentiated hexaploid genome structure.</title>
        <authorList>
            <person name="Kagale S."/>
            <person name="Koh C."/>
            <person name="Nixon J."/>
            <person name="Bollina V."/>
            <person name="Clarke W.E."/>
            <person name="Tuteja R."/>
            <person name="Spillane C."/>
            <person name="Robinson S.J."/>
            <person name="Links M.G."/>
            <person name="Clarke C."/>
            <person name="Higgins E.E."/>
            <person name="Huebert T."/>
            <person name="Sharpe A.G."/>
            <person name="Parkin I.A."/>
        </authorList>
    </citation>
    <scope>NUCLEOTIDE SEQUENCE [LARGE SCALE GENOMIC DNA]</scope>
    <source>
        <strain evidence="4">cv. DH55</strain>
    </source>
</reference>
<dbReference type="RefSeq" id="XP_010490400.1">
    <property type="nucleotide sequence ID" value="XM_010492098.1"/>
</dbReference>
<feature type="compositionally biased region" description="Basic and acidic residues" evidence="2">
    <location>
        <begin position="367"/>
        <end position="401"/>
    </location>
</feature>
<dbReference type="PANTHER" id="PTHR33240:SF8">
    <property type="entry name" value="OS03G0439900 PROTEIN"/>
    <property type="match status" value="1"/>
</dbReference>
<feature type="region of interest" description="Disordered" evidence="2">
    <location>
        <begin position="77"/>
        <end position="106"/>
    </location>
</feature>
<evidence type="ECO:0000256" key="1">
    <source>
        <dbReference type="SAM" id="Coils"/>
    </source>
</evidence>
<evidence type="ECO:0000313" key="4">
    <source>
        <dbReference type="Proteomes" id="UP000694864"/>
    </source>
</evidence>
<feature type="domain" description="Retrotransposon gag" evidence="3">
    <location>
        <begin position="244"/>
        <end position="331"/>
    </location>
</feature>
<evidence type="ECO:0000313" key="5">
    <source>
        <dbReference type="RefSeq" id="XP_010490400.1"/>
    </source>
</evidence>
<dbReference type="PANTHER" id="PTHR33240">
    <property type="entry name" value="OS08G0508500 PROTEIN"/>
    <property type="match status" value="1"/>
</dbReference>
<dbReference type="InterPro" id="IPR005162">
    <property type="entry name" value="Retrotrans_gag_dom"/>
</dbReference>
<dbReference type="Gene3D" id="2.40.70.10">
    <property type="entry name" value="Acid Proteases"/>
    <property type="match status" value="1"/>
</dbReference>
<gene>
    <name evidence="5" type="primary">LOC104768173</name>
</gene>
<keyword evidence="1" id="KW-0175">Coiled coil</keyword>
<feature type="compositionally biased region" description="Low complexity" evidence="2">
    <location>
        <begin position="78"/>
        <end position="88"/>
    </location>
</feature>
<dbReference type="InterPro" id="IPR021109">
    <property type="entry name" value="Peptidase_aspartic_dom_sf"/>
</dbReference>
<dbReference type="CDD" id="cd00303">
    <property type="entry name" value="retropepsin_like"/>
    <property type="match status" value="1"/>
</dbReference>
<dbReference type="SUPFAM" id="SSF50630">
    <property type="entry name" value="Acid proteases"/>
    <property type="match status" value="1"/>
</dbReference>
<feature type="coiled-coil region" evidence="1">
    <location>
        <begin position="19"/>
        <end position="53"/>
    </location>
</feature>
<dbReference type="GeneID" id="104768173"/>
<sequence>MTGNRSDMTNVEASVAAQLEALTAKMNETVQKLTQIEADNARLREENALLAIAVRAFTEASSRFCGVHVNRMQDLNSTPAATRTTTATEDGRLETPREENNGQNPNIRQTRENLVREDNTDQQRTVNIPHVTGVEHEPHTMSAEAAYLEAMLTKRLGAVEAMIGRLPGVAPPIRKSNLHSYADTPFSDEIALTEMPRKFTLPTMKMYDGTADPDDHIAQYKQRMFTTAIQKECREATMCKGFGSSLTGAALQWFINLPNGSINSFASLTDLFIEQFASSRNLEKTADDLYEVRQKRDESLRAYVGRFNKEKVSIPSCNTSTAISAFKRGLLPDGDLYKELTKYQCRTMEDVLSRAWAQIKWEEDSAYRQRRSPRSDSRVVRNERSSRDEKPYQRPKDENTKSGRKNTHRPLSGADDVKPRSSTWPDISNLSISHAHLVGVLKEMGENVRWPPKMKAPDNKRNTSRWCEFHNDHGHMTEDCSSLRMEVNELLKKGYLREYLSDKTRNRLEGENNKQKAITDGPASPPKHDRVINVISGGSEISGITHSAAKRNTRAVRNSQNKGHATQGDTPSYTITFTTDKSSVPTLHHDALVVQMTVANSLMKRILIDNGSSTNILYMQAYKELGLDEGGLTRKSIPLVGFSGEVKQSIGEVTLPVYAEGVNKHTKFLVVDCASAYNAIMGRPWIRDMGAVPSTLHQTIKFPTPWGVKEILGEQESSHSCYQTTLKGKGQQL</sequence>
<name>A0ABM0XSJ4_CAMSA</name>
<accession>A0ABM0XSJ4</accession>
<evidence type="ECO:0000256" key="2">
    <source>
        <dbReference type="SAM" id="MobiDB-lite"/>
    </source>
</evidence>
<reference evidence="5" key="2">
    <citation type="submission" date="2025-08" db="UniProtKB">
        <authorList>
            <consortium name="RefSeq"/>
        </authorList>
    </citation>
    <scope>IDENTIFICATION</scope>
    <source>
        <tissue evidence="5">Leaf</tissue>
    </source>
</reference>
<organism evidence="4 5">
    <name type="scientific">Camelina sativa</name>
    <name type="common">False flax</name>
    <name type="synonym">Myagrum sativum</name>
    <dbReference type="NCBI Taxonomy" id="90675"/>
    <lineage>
        <taxon>Eukaryota</taxon>
        <taxon>Viridiplantae</taxon>
        <taxon>Streptophyta</taxon>
        <taxon>Embryophyta</taxon>
        <taxon>Tracheophyta</taxon>
        <taxon>Spermatophyta</taxon>
        <taxon>Magnoliopsida</taxon>
        <taxon>eudicotyledons</taxon>
        <taxon>Gunneridae</taxon>
        <taxon>Pentapetalae</taxon>
        <taxon>rosids</taxon>
        <taxon>malvids</taxon>
        <taxon>Brassicales</taxon>
        <taxon>Brassicaceae</taxon>
        <taxon>Camelineae</taxon>
        <taxon>Camelina</taxon>
    </lineage>
</organism>
<feature type="region of interest" description="Disordered" evidence="2">
    <location>
        <begin position="507"/>
        <end position="528"/>
    </location>
</feature>
<feature type="compositionally biased region" description="Basic and acidic residues" evidence="2">
    <location>
        <begin position="89"/>
        <end position="100"/>
    </location>
</feature>
<dbReference type="Pfam" id="PF03732">
    <property type="entry name" value="Retrotrans_gag"/>
    <property type="match status" value="1"/>
</dbReference>
<dbReference type="Proteomes" id="UP000694864">
    <property type="component" value="Chromosome 19"/>
</dbReference>
<proteinExistence type="predicted"/>
<feature type="compositionally biased region" description="Polar residues" evidence="2">
    <location>
        <begin position="555"/>
        <end position="572"/>
    </location>
</feature>
<evidence type="ECO:0000259" key="3">
    <source>
        <dbReference type="Pfam" id="PF03732"/>
    </source>
</evidence>
<protein>
    <submittedName>
        <fullName evidence="5">Uncharacterized protein LOC104768173</fullName>
    </submittedName>
</protein>
<feature type="region of interest" description="Disordered" evidence="2">
    <location>
        <begin position="551"/>
        <end position="572"/>
    </location>
</feature>
<feature type="region of interest" description="Disordered" evidence="2">
    <location>
        <begin position="367"/>
        <end position="422"/>
    </location>
</feature>
<keyword evidence="4" id="KW-1185">Reference proteome</keyword>